<proteinExistence type="inferred from homology"/>
<evidence type="ECO:0000256" key="3">
    <source>
        <dbReference type="ARBA" id="ARBA00038401"/>
    </source>
</evidence>
<dbReference type="Proteomes" id="UP000434276">
    <property type="component" value="Unassembled WGS sequence"/>
</dbReference>
<evidence type="ECO:0000313" key="6">
    <source>
        <dbReference type="Proteomes" id="UP000434276"/>
    </source>
</evidence>
<dbReference type="ExpressionAtlas" id="A0A5S9Y6C9">
    <property type="expression patterns" value="baseline and differential"/>
</dbReference>
<evidence type="ECO:0000256" key="4">
    <source>
        <dbReference type="SAM" id="MobiDB-lite"/>
    </source>
</evidence>
<dbReference type="PANTHER" id="PTHR23424:SF23">
    <property type="entry name" value="PROTEIN SAAL1"/>
    <property type="match status" value="1"/>
</dbReference>
<dbReference type="InterPro" id="IPR016024">
    <property type="entry name" value="ARM-type_fold"/>
</dbReference>
<comment type="similarity">
    <text evidence="3">Belongs to the SAAL1 family.</text>
</comment>
<dbReference type="SUPFAM" id="SSF48371">
    <property type="entry name" value="ARM repeat"/>
    <property type="match status" value="1"/>
</dbReference>
<dbReference type="InterPro" id="IPR011989">
    <property type="entry name" value="ARM-like"/>
</dbReference>
<comment type="subcellular location">
    <subcellularLocation>
        <location evidence="1">Nucleus</location>
    </subcellularLocation>
</comment>
<dbReference type="PANTHER" id="PTHR23424">
    <property type="entry name" value="SERUM AMYLOID A"/>
    <property type="match status" value="1"/>
</dbReference>
<accession>A0A5S9Y6C9</accession>
<dbReference type="AlphaFoldDB" id="A0A5S9Y6C9"/>
<evidence type="ECO:0000256" key="1">
    <source>
        <dbReference type="ARBA" id="ARBA00004123"/>
    </source>
</evidence>
<sequence>MEDDEATKQRGILEEEEENFTGRREESENEFPSHHPPPPLDELFDISTTVDPSYLILLIRKLLPIDSGSDERHNDHMNTDNVVQGVVAISGNGVVETSNGDPESMDIGDNHDESTYEVGETVSSCPAPGMQDGSSAWEDHGCVLWDLAASRTHAELMVQNLILEVLHANLMVSKSPRIREICLGIIGNLACHEGLLKHIESTAGIVNTLVGQLFLDDTQCLSEVCRILTTGLSGAGCTSWAHCLESDDIIRHILWIAENTLNPHLIEKSVGLLLGIIEGQPEVEQLLIPPLMNLGLTSLLINLLSFEMSKLTKERIPERYPVLEIILRAIEALSASDSYSKEICSSKELFQLVCDLMKLQDKAEVATSCVTTGVLIANMLSERVDFIPEVLEDFSFLEGLFSTLPFASDDVEARRALWNVIARLLARVNESEINTFLLSQYILVLLSNADIIEDDFLDTQLEDSNESQNSFPSQIKSSARTIAIQKIESILNNWNARKENLQEETVNGNCSINLADVKRLFDCCHRYIKYLEILDSSFSSFSIVAPLKDLNSWGIYLLKVYNLLYFQGIPHEVSFKKWQTQ</sequence>
<dbReference type="Gene3D" id="1.25.10.10">
    <property type="entry name" value="Leucine-rich Repeat Variant"/>
    <property type="match status" value="1"/>
</dbReference>
<feature type="region of interest" description="Disordered" evidence="4">
    <location>
        <begin position="1"/>
        <end position="41"/>
    </location>
</feature>
<dbReference type="GO" id="GO:0005634">
    <property type="term" value="C:nucleus"/>
    <property type="evidence" value="ECO:0007669"/>
    <property type="project" value="UniProtKB-SubCell"/>
</dbReference>
<evidence type="ECO:0000313" key="5">
    <source>
        <dbReference type="EMBL" id="CAA0404223.1"/>
    </source>
</evidence>
<keyword evidence="2" id="KW-0539">Nucleus</keyword>
<name>A0A5S9Y6C9_ARATH</name>
<organism evidence="5 6">
    <name type="scientific">Arabidopsis thaliana</name>
    <name type="common">Mouse-ear cress</name>
    <dbReference type="NCBI Taxonomy" id="3702"/>
    <lineage>
        <taxon>Eukaryota</taxon>
        <taxon>Viridiplantae</taxon>
        <taxon>Streptophyta</taxon>
        <taxon>Embryophyta</taxon>
        <taxon>Tracheophyta</taxon>
        <taxon>Spermatophyta</taxon>
        <taxon>Magnoliopsida</taxon>
        <taxon>eudicotyledons</taxon>
        <taxon>Gunneridae</taxon>
        <taxon>Pentapetalae</taxon>
        <taxon>rosids</taxon>
        <taxon>malvids</taxon>
        <taxon>Brassicales</taxon>
        <taxon>Brassicaceae</taxon>
        <taxon>Camelineae</taxon>
        <taxon>Arabidopsis</taxon>
    </lineage>
</organism>
<dbReference type="OrthoDB" id="2156856at2759"/>
<gene>
    <name evidence="5" type="ORF">C24_LOCUS22903</name>
</gene>
<dbReference type="EMBL" id="CACSHJ010000096">
    <property type="protein sequence ID" value="CAA0404223.1"/>
    <property type="molecule type" value="Genomic_DNA"/>
</dbReference>
<evidence type="ECO:0008006" key="7">
    <source>
        <dbReference type="Google" id="ProtNLM"/>
    </source>
</evidence>
<protein>
    <recommendedName>
        <fullName evidence="7">ARM repeat superfamily protein</fullName>
    </recommendedName>
</protein>
<feature type="compositionally biased region" description="Basic and acidic residues" evidence="4">
    <location>
        <begin position="1"/>
        <end position="13"/>
    </location>
</feature>
<reference evidence="5 6" key="1">
    <citation type="submission" date="2019-12" db="EMBL/GenBank/DDBJ databases">
        <authorList>
            <person name="Jiao W.-B."/>
            <person name="Schneeberger K."/>
        </authorList>
    </citation>
    <scope>NUCLEOTIDE SEQUENCE [LARGE SCALE GENOMIC DNA]</scope>
    <source>
        <strain evidence="6">cv. C24</strain>
    </source>
</reference>
<dbReference type="InterPro" id="IPR052464">
    <property type="entry name" value="Synovial_Prolif_Regulator"/>
</dbReference>
<evidence type="ECO:0000256" key="2">
    <source>
        <dbReference type="ARBA" id="ARBA00023242"/>
    </source>
</evidence>